<organism evidence="1 2">
    <name type="scientific">Pseudomonas moorei</name>
    <dbReference type="NCBI Taxonomy" id="395599"/>
    <lineage>
        <taxon>Bacteria</taxon>
        <taxon>Pseudomonadati</taxon>
        <taxon>Pseudomonadota</taxon>
        <taxon>Gammaproteobacteria</taxon>
        <taxon>Pseudomonadales</taxon>
        <taxon>Pseudomonadaceae</taxon>
        <taxon>Pseudomonas</taxon>
    </lineage>
</organism>
<evidence type="ECO:0000313" key="2">
    <source>
        <dbReference type="Proteomes" id="UP000199570"/>
    </source>
</evidence>
<protein>
    <submittedName>
        <fullName evidence="1">Uncharacterized protein</fullName>
    </submittedName>
</protein>
<gene>
    <name evidence="1" type="ORF">SAMN04490195_6197</name>
</gene>
<accession>A0A1H1JBF6</accession>
<proteinExistence type="predicted"/>
<dbReference type="EMBL" id="FNKJ01000004">
    <property type="protein sequence ID" value="SDR47317.1"/>
    <property type="molecule type" value="Genomic_DNA"/>
</dbReference>
<reference evidence="2" key="1">
    <citation type="submission" date="2016-10" db="EMBL/GenBank/DDBJ databases">
        <authorList>
            <person name="Varghese N."/>
            <person name="Submissions S."/>
        </authorList>
    </citation>
    <scope>NUCLEOTIDE SEQUENCE [LARGE SCALE GENOMIC DNA]</scope>
    <source>
        <strain evidence="2">BS3775</strain>
    </source>
</reference>
<name>A0A1H1JBF6_9PSED</name>
<dbReference type="Proteomes" id="UP000199570">
    <property type="component" value="Unassembled WGS sequence"/>
</dbReference>
<sequence>MDVNDEEGRLDERGALSFFASKLAPTYIGNWQVPLDGRLWTTFQELP</sequence>
<keyword evidence="2" id="KW-1185">Reference proteome</keyword>
<evidence type="ECO:0000313" key="1">
    <source>
        <dbReference type="EMBL" id="SDR47317.1"/>
    </source>
</evidence>
<dbReference type="AlphaFoldDB" id="A0A1H1JBF6"/>